<sequence length="544" mass="61264">MKRCALWIFYPDRSEMRKPITEQDIVYIRGKLLYVGEGNQRKRFLMKGIAFPVPPPSQTQNYYASNENINDKLNDESYLSGWVSVLEQLPSNSDVNVVRLYEMDCRFNYSSFLTRAAELGIYVMIPLTTIMGPGVLDRTHAAPVCYPQKLFDYGVACLDRFWDYPAIIAGVVGNEVMNNLKAWGAAPCVKAYLDDLARYGYNVLRLRNGSKRQAFPLLYATQHDSPAAEQLPDEAIKLTFDYLSCKSKTETGNANTKFLENTVLFGINIESWCSSLQSFEYEENGVDESSYHSLWRTLFQGTKIETTMDAVSGVITTQEILTISPKPLNVPVIFSEMGCSKYLFNRDNATFAGTRLESDLNILARPMSEELSGFVAYGYDGGGNAAFRMMGNDNAKWDGVEPLPPSEDYINFCQELSILSEDDNDTVYLNDASLVPTDYIHCEEITSKLELLWDVELYPIEKMPSYLVDKRPTHTITLVDEAADILLLQKIIQQVTSLDSFFAITIGIAAIAVAFKRRMNVHEKQSLVSDDTSPDYGSYPGTDN</sequence>
<dbReference type="AlphaFoldDB" id="A0ABD3P233"/>
<dbReference type="InterPro" id="IPR017853">
    <property type="entry name" value="GH"/>
</dbReference>
<evidence type="ECO:0000256" key="2">
    <source>
        <dbReference type="ARBA" id="ARBA00022729"/>
    </source>
</evidence>
<protein>
    <recommendedName>
        <fullName evidence="8">Glycoside hydrolase family 5 domain-containing protein</fullName>
    </recommendedName>
</protein>
<dbReference type="EMBL" id="JALLPJ020000826">
    <property type="protein sequence ID" value="KAL3781948.1"/>
    <property type="molecule type" value="Genomic_DNA"/>
</dbReference>
<evidence type="ECO:0000313" key="7">
    <source>
        <dbReference type="Proteomes" id="UP001530400"/>
    </source>
</evidence>
<dbReference type="Gene3D" id="3.20.20.80">
    <property type="entry name" value="Glycosidases"/>
    <property type="match status" value="1"/>
</dbReference>
<dbReference type="PANTHER" id="PTHR31468:SF2">
    <property type="entry name" value="1,3-BETA-GLUCANOSYLTRANSFERASE GAS1"/>
    <property type="match status" value="1"/>
</dbReference>
<organism evidence="6 7">
    <name type="scientific">Cyclotella atomus</name>
    <dbReference type="NCBI Taxonomy" id="382360"/>
    <lineage>
        <taxon>Eukaryota</taxon>
        <taxon>Sar</taxon>
        <taxon>Stramenopiles</taxon>
        <taxon>Ochrophyta</taxon>
        <taxon>Bacillariophyta</taxon>
        <taxon>Coscinodiscophyceae</taxon>
        <taxon>Thalassiosirophycidae</taxon>
        <taxon>Stephanodiscales</taxon>
        <taxon>Stephanodiscaceae</taxon>
        <taxon>Cyclotella</taxon>
    </lineage>
</organism>
<dbReference type="InterPro" id="IPR004886">
    <property type="entry name" value="Glucanosyltransferase"/>
</dbReference>
<dbReference type="PANTHER" id="PTHR31468">
    <property type="entry name" value="1,3-BETA-GLUCANOSYLTRANSFERASE GAS1"/>
    <property type="match status" value="1"/>
</dbReference>
<evidence type="ECO:0000256" key="1">
    <source>
        <dbReference type="ARBA" id="ARBA00007528"/>
    </source>
</evidence>
<evidence type="ECO:0000256" key="3">
    <source>
        <dbReference type="ARBA" id="ARBA00023157"/>
    </source>
</evidence>
<evidence type="ECO:0008006" key="8">
    <source>
        <dbReference type="Google" id="ProtNLM"/>
    </source>
</evidence>
<keyword evidence="5" id="KW-0812">Transmembrane</keyword>
<keyword evidence="2" id="KW-0732">Signal</keyword>
<feature type="transmembrane region" description="Helical" evidence="5">
    <location>
        <begin position="495"/>
        <end position="515"/>
    </location>
</feature>
<dbReference type="Pfam" id="PF03198">
    <property type="entry name" value="Glyco_hydro_72"/>
    <property type="match status" value="1"/>
</dbReference>
<name>A0ABD3P233_9STRA</name>
<dbReference type="SUPFAM" id="SSF51445">
    <property type="entry name" value="(Trans)glycosidases"/>
    <property type="match status" value="2"/>
</dbReference>
<keyword evidence="4" id="KW-0325">Glycoprotein</keyword>
<proteinExistence type="inferred from homology"/>
<comment type="caution">
    <text evidence="6">The sequence shown here is derived from an EMBL/GenBank/DDBJ whole genome shotgun (WGS) entry which is preliminary data.</text>
</comment>
<keyword evidence="7" id="KW-1185">Reference proteome</keyword>
<comment type="similarity">
    <text evidence="1">Belongs to the glycosyl hydrolase 72 family.</text>
</comment>
<gene>
    <name evidence="6" type="ORF">ACHAWO_002668</name>
</gene>
<evidence type="ECO:0000313" key="6">
    <source>
        <dbReference type="EMBL" id="KAL3781948.1"/>
    </source>
</evidence>
<accession>A0ABD3P233</accession>
<keyword evidence="5" id="KW-1133">Transmembrane helix</keyword>
<reference evidence="6 7" key="1">
    <citation type="submission" date="2024-10" db="EMBL/GenBank/DDBJ databases">
        <title>Updated reference genomes for cyclostephanoid diatoms.</title>
        <authorList>
            <person name="Roberts W.R."/>
            <person name="Alverson A.J."/>
        </authorList>
    </citation>
    <scope>NUCLEOTIDE SEQUENCE [LARGE SCALE GENOMIC DNA]</scope>
    <source>
        <strain evidence="6 7">AJA010-31</strain>
    </source>
</reference>
<evidence type="ECO:0000256" key="5">
    <source>
        <dbReference type="SAM" id="Phobius"/>
    </source>
</evidence>
<keyword evidence="3" id="KW-1015">Disulfide bond</keyword>
<evidence type="ECO:0000256" key="4">
    <source>
        <dbReference type="ARBA" id="ARBA00023180"/>
    </source>
</evidence>
<keyword evidence="5" id="KW-0472">Membrane</keyword>
<dbReference type="Proteomes" id="UP001530400">
    <property type="component" value="Unassembled WGS sequence"/>
</dbReference>